<gene>
    <name evidence="1" type="ORF">CTOB1V02_LOCUS13646</name>
</gene>
<organism evidence="1">
    <name type="scientific">Cyprideis torosa</name>
    <dbReference type="NCBI Taxonomy" id="163714"/>
    <lineage>
        <taxon>Eukaryota</taxon>
        <taxon>Metazoa</taxon>
        <taxon>Ecdysozoa</taxon>
        <taxon>Arthropoda</taxon>
        <taxon>Crustacea</taxon>
        <taxon>Oligostraca</taxon>
        <taxon>Ostracoda</taxon>
        <taxon>Podocopa</taxon>
        <taxon>Podocopida</taxon>
        <taxon>Cytherocopina</taxon>
        <taxon>Cytheroidea</taxon>
        <taxon>Cytherideidae</taxon>
        <taxon>Cyprideis</taxon>
    </lineage>
</organism>
<proteinExistence type="predicted"/>
<name>A0A7R8WPR9_9CRUS</name>
<dbReference type="OrthoDB" id="412814at2759"/>
<reference evidence="1" key="1">
    <citation type="submission" date="2020-11" db="EMBL/GenBank/DDBJ databases">
        <authorList>
            <person name="Tran Van P."/>
        </authorList>
    </citation>
    <scope>NUCLEOTIDE SEQUENCE</scope>
</reference>
<protein>
    <submittedName>
        <fullName evidence="1">Uncharacterized protein</fullName>
    </submittedName>
</protein>
<evidence type="ECO:0000313" key="1">
    <source>
        <dbReference type="EMBL" id="CAD7235831.1"/>
    </source>
</evidence>
<dbReference type="EMBL" id="OB674877">
    <property type="protein sequence ID" value="CAD7235831.1"/>
    <property type="molecule type" value="Genomic_DNA"/>
</dbReference>
<accession>A0A7R8WPR9</accession>
<dbReference type="AlphaFoldDB" id="A0A7R8WPR9"/>
<sequence length="123" mass="13127">MKNSVQDRSNALPSCAGLFIGGHLTSEFPGTWIHIDMAYPAFLGERATGYGVALLNTIFCHLSSSPLLHSLLPSPRSVDRGDSLLPSPRSVDRGDSLLPSPRSVDRGDSLSPSLAKKPRDALS</sequence>
<dbReference type="Gene3D" id="3.40.630.10">
    <property type="entry name" value="Zn peptidases"/>
    <property type="match status" value="1"/>
</dbReference>